<protein>
    <recommendedName>
        <fullName evidence="2">Universal stress protein</fullName>
    </recommendedName>
</protein>
<evidence type="ECO:0000256" key="2">
    <source>
        <dbReference type="PIRNR" id="PIRNR006276"/>
    </source>
</evidence>
<dbReference type="Pfam" id="PF00582">
    <property type="entry name" value="Usp"/>
    <property type="match status" value="1"/>
</dbReference>
<comment type="caution">
    <text evidence="4">The sequence shown here is derived from an EMBL/GenBank/DDBJ whole genome shotgun (WGS) entry which is preliminary data.</text>
</comment>
<dbReference type="SUPFAM" id="SSF52402">
    <property type="entry name" value="Adenine nucleotide alpha hydrolases-like"/>
    <property type="match status" value="1"/>
</dbReference>
<name>A0AAE3IY62_9BACI</name>
<keyword evidence="2" id="KW-0963">Cytoplasm</keyword>
<reference evidence="4" key="1">
    <citation type="submission" date="2022-10" db="EMBL/GenBank/DDBJ databases">
        <title>Description of Fervidibacillus gen. nov. in the family Fervidibacillaceae fam. nov. with two species, Fervidibacillus albus sp. nov., and Fervidibacillus halotolerans sp. nov., isolated from tidal flat sediments.</title>
        <authorList>
            <person name="Kwon K.K."/>
            <person name="Yang S.-H."/>
        </authorList>
    </citation>
    <scope>NUCLEOTIDE SEQUENCE</scope>
    <source>
        <strain evidence="4">JCM 19140</strain>
    </source>
</reference>
<accession>A0AAE3IY62</accession>
<evidence type="ECO:0000313" key="4">
    <source>
        <dbReference type="EMBL" id="MCU9614205.1"/>
    </source>
</evidence>
<dbReference type="GO" id="GO:0005737">
    <property type="term" value="C:cytoplasm"/>
    <property type="evidence" value="ECO:0007669"/>
    <property type="project" value="UniProtKB-SubCell"/>
</dbReference>
<comment type="similarity">
    <text evidence="1 2">Belongs to the universal stress protein A family.</text>
</comment>
<dbReference type="CDD" id="cd00293">
    <property type="entry name" value="USP-like"/>
    <property type="match status" value="1"/>
</dbReference>
<dbReference type="PANTHER" id="PTHR46268:SF6">
    <property type="entry name" value="UNIVERSAL STRESS PROTEIN UP12"/>
    <property type="match status" value="1"/>
</dbReference>
<comment type="subcellular location">
    <subcellularLocation>
        <location evidence="2">Cytoplasm</location>
    </subcellularLocation>
</comment>
<keyword evidence="5" id="KW-1185">Reference proteome</keyword>
<proteinExistence type="inferred from homology"/>
<dbReference type="InterPro" id="IPR014729">
    <property type="entry name" value="Rossmann-like_a/b/a_fold"/>
</dbReference>
<gene>
    <name evidence="4" type="ORF">OEV98_11595</name>
</gene>
<evidence type="ECO:0000313" key="5">
    <source>
        <dbReference type="Proteomes" id="UP001209318"/>
    </source>
</evidence>
<dbReference type="PIRSF" id="PIRSF006276">
    <property type="entry name" value="UspA"/>
    <property type="match status" value="1"/>
</dbReference>
<evidence type="ECO:0000256" key="1">
    <source>
        <dbReference type="ARBA" id="ARBA00008791"/>
    </source>
</evidence>
<dbReference type="Gene3D" id="3.40.50.620">
    <property type="entry name" value="HUPs"/>
    <property type="match status" value="1"/>
</dbReference>
<dbReference type="PRINTS" id="PR01438">
    <property type="entry name" value="UNVRSLSTRESS"/>
</dbReference>
<evidence type="ECO:0000259" key="3">
    <source>
        <dbReference type="Pfam" id="PF00582"/>
    </source>
</evidence>
<dbReference type="EMBL" id="JAOUSF010000003">
    <property type="protein sequence ID" value="MCU9614205.1"/>
    <property type="molecule type" value="Genomic_DNA"/>
</dbReference>
<sequence length="149" mass="16748">MTNKYKNIIVAIDGSKEAEWAFKEAVNIAKRNDSNLFLTHIIDRRPFATLPAYDQTVLIREEENVQKMLTAYKTDALAAGIREPQIIIEYGPPKVKIAKDLAQKLKSDLIICGATGLNAMERFLIGSVSEYIVRHATCDVLVIRSNKEI</sequence>
<dbReference type="RefSeq" id="WP_263073445.1">
    <property type="nucleotide sequence ID" value="NZ_JAOUSF010000003.1"/>
</dbReference>
<feature type="domain" description="UspA" evidence="3">
    <location>
        <begin position="5"/>
        <end position="144"/>
    </location>
</feature>
<dbReference type="PANTHER" id="PTHR46268">
    <property type="entry name" value="STRESS RESPONSE PROTEIN NHAX"/>
    <property type="match status" value="1"/>
</dbReference>
<dbReference type="AlphaFoldDB" id="A0AAE3IY62"/>
<dbReference type="InterPro" id="IPR006016">
    <property type="entry name" value="UspA"/>
</dbReference>
<dbReference type="InterPro" id="IPR006015">
    <property type="entry name" value="Universal_stress_UspA"/>
</dbReference>
<organism evidence="4 5">
    <name type="scientific">Perspicuibacillus lycopersici</name>
    <dbReference type="NCBI Taxonomy" id="1325689"/>
    <lineage>
        <taxon>Bacteria</taxon>
        <taxon>Bacillati</taxon>
        <taxon>Bacillota</taxon>
        <taxon>Bacilli</taxon>
        <taxon>Bacillales</taxon>
        <taxon>Bacillaceae</taxon>
        <taxon>Perspicuibacillus</taxon>
    </lineage>
</organism>
<dbReference type="Proteomes" id="UP001209318">
    <property type="component" value="Unassembled WGS sequence"/>
</dbReference>